<gene>
    <name evidence="2" type="ORF">RWH43_05335</name>
</gene>
<organism evidence="2 3">
    <name type="scientific">Microbacterium algihabitans</name>
    <dbReference type="NCBI Taxonomy" id="3075992"/>
    <lineage>
        <taxon>Bacteria</taxon>
        <taxon>Bacillati</taxon>
        <taxon>Actinomycetota</taxon>
        <taxon>Actinomycetes</taxon>
        <taxon>Micrococcales</taxon>
        <taxon>Microbacteriaceae</taxon>
        <taxon>Microbacterium</taxon>
    </lineage>
</organism>
<feature type="signal peptide" evidence="1">
    <location>
        <begin position="1"/>
        <end position="27"/>
    </location>
</feature>
<protein>
    <submittedName>
        <fullName evidence="2">Uncharacterized protein</fullName>
    </submittedName>
</protein>
<proteinExistence type="predicted"/>
<name>A0ABU3RTN4_9MICO</name>
<dbReference type="Proteomes" id="UP001256673">
    <property type="component" value="Unassembled WGS sequence"/>
</dbReference>
<evidence type="ECO:0000313" key="3">
    <source>
        <dbReference type="Proteomes" id="UP001256673"/>
    </source>
</evidence>
<evidence type="ECO:0000256" key="1">
    <source>
        <dbReference type="SAM" id="SignalP"/>
    </source>
</evidence>
<feature type="chain" id="PRO_5045175101" evidence="1">
    <location>
        <begin position="28"/>
        <end position="214"/>
    </location>
</feature>
<dbReference type="RefSeq" id="WP_316000867.1">
    <property type="nucleotide sequence ID" value="NZ_JAWDIU010000001.1"/>
</dbReference>
<sequence length="214" mass="22562">MPTRKHTTLGIVVALAFVAFAPHPALAAETASSTPQETFNEFVDDLALAPAGKEEIENYFASLPEATQEAAAADPSTLFTYPEPSSTVSQVSTTSSDEHRVSLFSGPAVRTLQVINRQDVKIAGVTLITFSLSYTYEARGGSVTRKIACNGAASGVISASSSPSTWISQGRGTCEIRTKASVFVKGAPFQFTKVHSVTTQAGNPARVDGRIYTA</sequence>
<reference evidence="2 3" key="1">
    <citation type="submission" date="2023-09" db="EMBL/GenBank/DDBJ databases">
        <title>Microbacterium fusihabitans sp. nov., Microbacterium phycihabitans sp. nov., and Microbacterium cervinum sp. nov., isolated from dried seaweeds of beach.</title>
        <authorList>
            <person name="Lee S.D."/>
        </authorList>
    </citation>
    <scope>NUCLEOTIDE SEQUENCE [LARGE SCALE GENOMIC DNA]</scope>
    <source>
        <strain evidence="2 3">KSW2-21</strain>
    </source>
</reference>
<comment type="caution">
    <text evidence="2">The sequence shown here is derived from an EMBL/GenBank/DDBJ whole genome shotgun (WGS) entry which is preliminary data.</text>
</comment>
<keyword evidence="3" id="KW-1185">Reference proteome</keyword>
<accession>A0ABU3RTN4</accession>
<dbReference type="EMBL" id="JAWDIU010000001">
    <property type="protein sequence ID" value="MDU0326179.1"/>
    <property type="molecule type" value="Genomic_DNA"/>
</dbReference>
<evidence type="ECO:0000313" key="2">
    <source>
        <dbReference type="EMBL" id="MDU0326179.1"/>
    </source>
</evidence>
<keyword evidence="1" id="KW-0732">Signal</keyword>